<keyword evidence="6 7" id="KW-0472">Membrane</keyword>
<evidence type="ECO:0000313" key="9">
    <source>
        <dbReference type="EMBL" id="TAJ44137.1"/>
    </source>
</evidence>
<dbReference type="EMBL" id="PGCL01000003">
    <property type="protein sequence ID" value="TAJ44137.1"/>
    <property type="molecule type" value="Genomic_DNA"/>
</dbReference>
<keyword evidence="10" id="KW-1185">Reference proteome</keyword>
<keyword evidence="4 7" id="KW-0812">Transmembrane</keyword>
<feature type="transmembrane region" description="Helical" evidence="7">
    <location>
        <begin position="241"/>
        <end position="259"/>
    </location>
</feature>
<dbReference type="Gene3D" id="1.20.1250.20">
    <property type="entry name" value="MFS general substrate transporter like domains"/>
    <property type="match status" value="1"/>
</dbReference>
<feature type="transmembrane region" description="Helical" evidence="7">
    <location>
        <begin position="97"/>
        <end position="119"/>
    </location>
</feature>
<sequence>MDTNRQLFLILFVSVFAAMLGLGIVAPLLPIYAGNLGATGLWVGVIFSAFAFSRAVFMPIVGSLSDRHGRKKFIAAGLLAYTILSFGYITAGDVLSLTVVRLLHGAASAMVVPIAMAYVGEMAQDGREGGLMGRFQVSLFLGMGSGPFIGGVLNDTFGFSSAFIVMAVLTAFAFVIILLFLPEKSVSQAEPSGTGRGSIRSLLGIPVVAGLLAFTLFNAIGRGGLMVFLPLYGPIHEITPSETGILLTVNIFLIALLQTPFGDIADRREKILLIVIGSAVSSAALVALPFSASFLVLLALSALIGIGSALQQPAIMAMVVVAGREHGMGTAMGAYNTAMSAGMIIAPIVGGLIMDLVSIEWVFYLGGLVGFGGTLLCAVILRLWFSAPAS</sequence>
<dbReference type="Proteomes" id="UP000292580">
    <property type="component" value="Unassembled WGS sequence"/>
</dbReference>
<gene>
    <name evidence="9" type="ORF">CUJ86_08905</name>
</gene>
<dbReference type="CDD" id="cd17325">
    <property type="entry name" value="MFS_MdtG_SLC18_like"/>
    <property type="match status" value="1"/>
</dbReference>
<feature type="transmembrane region" description="Helical" evidence="7">
    <location>
        <begin position="7"/>
        <end position="29"/>
    </location>
</feature>
<organism evidence="9 10">
    <name type="scientific">Methanofollis fontis</name>
    <dbReference type="NCBI Taxonomy" id="2052832"/>
    <lineage>
        <taxon>Archaea</taxon>
        <taxon>Methanobacteriati</taxon>
        <taxon>Methanobacteriota</taxon>
        <taxon>Stenosarchaea group</taxon>
        <taxon>Methanomicrobia</taxon>
        <taxon>Methanomicrobiales</taxon>
        <taxon>Methanomicrobiaceae</taxon>
        <taxon>Methanofollis</taxon>
    </lineage>
</organism>
<evidence type="ECO:0000256" key="4">
    <source>
        <dbReference type="ARBA" id="ARBA00022692"/>
    </source>
</evidence>
<proteinExistence type="predicted"/>
<evidence type="ECO:0000256" key="5">
    <source>
        <dbReference type="ARBA" id="ARBA00022989"/>
    </source>
</evidence>
<comment type="caution">
    <text evidence="9">The sequence shown here is derived from an EMBL/GenBank/DDBJ whole genome shotgun (WGS) entry which is preliminary data.</text>
</comment>
<feature type="transmembrane region" description="Helical" evidence="7">
    <location>
        <begin position="271"/>
        <end position="290"/>
    </location>
</feature>
<dbReference type="GO" id="GO:0022857">
    <property type="term" value="F:transmembrane transporter activity"/>
    <property type="evidence" value="ECO:0007669"/>
    <property type="project" value="InterPro"/>
</dbReference>
<feature type="transmembrane region" description="Helical" evidence="7">
    <location>
        <begin position="159"/>
        <end position="181"/>
    </location>
</feature>
<feature type="transmembrane region" description="Helical" evidence="7">
    <location>
        <begin position="131"/>
        <end position="153"/>
    </location>
</feature>
<keyword evidence="3" id="KW-1003">Cell membrane</keyword>
<dbReference type="PANTHER" id="PTHR43414:SF6">
    <property type="entry name" value="MULTIDRUG RESISTANCE PROTEIN MDTG"/>
    <property type="match status" value="1"/>
</dbReference>
<dbReference type="PROSITE" id="PS50850">
    <property type="entry name" value="MFS"/>
    <property type="match status" value="1"/>
</dbReference>
<comment type="subcellular location">
    <subcellularLocation>
        <location evidence="1">Cell membrane</location>
        <topology evidence="1">Multi-pass membrane protein</topology>
    </subcellularLocation>
</comment>
<dbReference type="PRINTS" id="PR01035">
    <property type="entry name" value="TCRTETA"/>
</dbReference>
<evidence type="ECO:0000256" key="6">
    <source>
        <dbReference type="ARBA" id="ARBA00023136"/>
    </source>
</evidence>
<feature type="transmembrane region" description="Helical" evidence="7">
    <location>
        <begin position="363"/>
        <end position="385"/>
    </location>
</feature>
<feature type="transmembrane region" description="Helical" evidence="7">
    <location>
        <begin position="296"/>
        <end position="322"/>
    </location>
</feature>
<reference evidence="9 10" key="1">
    <citation type="submission" date="2017-11" db="EMBL/GenBank/DDBJ databases">
        <title>Isolation and Characterization of Methanofollis Species from Methane Seep Offshore SW Taiwan.</title>
        <authorList>
            <person name="Teng N.-H."/>
            <person name="Lai M.-C."/>
            <person name="Chen S.-C."/>
        </authorList>
    </citation>
    <scope>NUCLEOTIDE SEQUENCE [LARGE SCALE GENOMIC DNA]</scope>
    <source>
        <strain evidence="9 10">FWC-SCC2</strain>
    </source>
</reference>
<accession>A0A483CMN0</accession>
<dbReference type="SUPFAM" id="SSF103473">
    <property type="entry name" value="MFS general substrate transporter"/>
    <property type="match status" value="1"/>
</dbReference>
<name>A0A483CMN0_9EURY</name>
<dbReference type="Pfam" id="PF07690">
    <property type="entry name" value="MFS_1"/>
    <property type="match status" value="1"/>
</dbReference>
<dbReference type="GO" id="GO:0005886">
    <property type="term" value="C:plasma membrane"/>
    <property type="evidence" value="ECO:0007669"/>
    <property type="project" value="UniProtKB-SubCell"/>
</dbReference>
<dbReference type="PANTHER" id="PTHR43414">
    <property type="entry name" value="MULTIDRUG RESISTANCE PROTEIN MDTG"/>
    <property type="match status" value="1"/>
</dbReference>
<evidence type="ECO:0000256" key="7">
    <source>
        <dbReference type="SAM" id="Phobius"/>
    </source>
</evidence>
<feature type="transmembrane region" description="Helical" evidence="7">
    <location>
        <begin position="334"/>
        <end position="357"/>
    </location>
</feature>
<evidence type="ECO:0000256" key="2">
    <source>
        <dbReference type="ARBA" id="ARBA00022448"/>
    </source>
</evidence>
<dbReference type="InterPro" id="IPR036259">
    <property type="entry name" value="MFS_trans_sf"/>
</dbReference>
<keyword evidence="2" id="KW-0813">Transport</keyword>
<feature type="transmembrane region" description="Helical" evidence="7">
    <location>
        <begin position="73"/>
        <end position="91"/>
    </location>
</feature>
<dbReference type="Gene3D" id="1.20.1720.10">
    <property type="entry name" value="Multidrug resistance protein D"/>
    <property type="match status" value="1"/>
</dbReference>
<dbReference type="InterPro" id="IPR001958">
    <property type="entry name" value="Tet-R_TetA/multi-R_MdtG-like"/>
</dbReference>
<keyword evidence="5 7" id="KW-1133">Transmembrane helix</keyword>
<dbReference type="OrthoDB" id="117970at2157"/>
<protein>
    <submittedName>
        <fullName evidence="9">MFS transporter</fullName>
    </submittedName>
</protein>
<feature type="transmembrane region" description="Helical" evidence="7">
    <location>
        <begin position="41"/>
        <end position="61"/>
    </location>
</feature>
<dbReference type="InterPro" id="IPR020846">
    <property type="entry name" value="MFS_dom"/>
</dbReference>
<evidence type="ECO:0000256" key="1">
    <source>
        <dbReference type="ARBA" id="ARBA00004651"/>
    </source>
</evidence>
<dbReference type="AlphaFoldDB" id="A0A483CMN0"/>
<feature type="domain" description="Major facilitator superfamily (MFS) profile" evidence="8">
    <location>
        <begin position="7"/>
        <end position="390"/>
    </location>
</feature>
<evidence type="ECO:0000313" key="10">
    <source>
        <dbReference type="Proteomes" id="UP000292580"/>
    </source>
</evidence>
<evidence type="ECO:0000259" key="8">
    <source>
        <dbReference type="PROSITE" id="PS50850"/>
    </source>
</evidence>
<dbReference type="InterPro" id="IPR011701">
    <property type="entry name" value="MFS"/>
</dbReference>
<feature type="transmembrane region" description="Helical" evidence="7">
    <location>
        <begin position="202"/>
        <end position="221"/>
    </location>
</feature>
<dbReference type="RefSeq" id="WP_130647205.1">
    <property type="nucleotide sequence ID" value="NZ_PGCL01000003.1"/>
</dbReference>
<evidence type="ECO:0000256" key="3">
    <source>
        <dbReference type="ARBA" id="ARBA00022475"/>
    </source>
</evidence>